<dbReference type="UniPathway" id="UPA00070">
    <property type="reaction ID" value="UER00116"/>
</dbReference>
<feature type="binding site" evidence="7">
    <location>
        <position position="208"/>
    </location>
    <ligand>
        <name>L-aspartate</name>
        <dbReference type="ChEBI" id="CHEBI:29991"/>
    </ligand>
</feature>
<evidence type="ECO:0000259" key="8">
    <source>
        <dbReference type="Pfam" id="PF00185"/>
    </source>
</evidence>
<dbReference type="Pfam" id="PF02729">
    <property type="entry name" value="OTCace_N"/>
    <property type="match status" value="1"/>
</dbReference>
<evidence type="ECO:0000256" key="3">
    <source>
        <dbReference type="ARBA" id="ARBA00022679"/>
    </source>
</evidence>
<dbReference type="NCBIfam" id="TIGR00670">
    <property type="entry name" value="asp_carb_tr"/>
    <property type="match status" value="1"/>
</dbReference>
<dbReference type="GO" id="GO:0005829">
    <property type="term" value="C:cytosol"/>
    <property type="evidence" value="ECO:0007669"/>
    <property type="project" value="TreeGrafter"/>
</dbReference>
<sequence>MESLLSMKSLSVDEIYSLLNQAENCRKGEHILHQPKTAALLFFEPSTRTKMSFEMAAHRLGISLLHFSVDSSSVQKGESLYDTVKTVESIGGDLAVIRHPDDAYYKNLKDVNVPIVNAGDGKGEHPTQCLLDLLTIYQEFGTFQNLNVVIAGDILHSRVARSNAYALRKLGANVKFSAPSGWRDHKLPYGYISMDDAVEQSDVLMLLRVQRERHEESQNSMEQDYLTRYGLTMQREKKMKKNSIILHPAPVNRGVEIDSRLVECERSRIFKQMENGVAIRMAIMNKLLAKGGKLNVVAN</sequence>
<dbReference type="PROSITE" id="PS00097">
    <property type="entry name" value="CARBAMOYLTRANSFERASE"/>
    <property type="match status" value="1"/>
</dbReference>
<evidence type="ECO:0000313" key="10">
    <source>
        <dbReference type="EMBL" id="MRG85468.1"/>
    </source>
</evidence>
<evidence type="ECO:0000256" key="6">
    <source>
        <dbReference type="ARBA" id="ARBA00048859"/>
    </source>
</evidence>
<dbReference type="EC" id="2.1.3.2" evidence="7"/>
<dbReference type="RefSeq" id="WP_153727413.1">
    <property type="nucleotide sequence ID" value="NZ_WJNH01000002.1"/>
</dbReference>
<keyword evidence="3 7" id="KW-0808">Transferase</keyword>
<name>A0A6G1X3R2_9BACI</name>
<dbReference type="Pfam" id="PF00185">
    <property type="entry name" value="OTCace"/>
    <property type="match status" value="1"/>
</dbReference>
<dbReference type="Proteomes" id="UP000480185">
    <property type="component" value="Unassembled WGS sequence"/>
</dbReference>
<dbReference type="EMBL" id="WJNH01000002">
    <property type="protein sequence ID" value="MRG85468.1"/>
    <property type="molecule type" value="Genomic_DNA"/>
</dbReference>
<feature type="binding site" evidence="7">
    <location>
        <position position="125"/>
    </location>
    <ligand>
        <name>carbamoyl phosphate</name>
        <dbReference type="ChEBI" id="CHEBI:58228"/>
    </ligand>
</feature>
<evidence type="ECO:0000259" key="9">
    <source>
        <dbReference type="Pfam" id="PF02729"/>
    </source>
</evidence>
<dbReference type="PANTHER" id="PTHR45753:SF6">
    <property type="entry name" value="ASPARTATE CARBAMOYLTRANSFERASE"/>
    <property type="match status" value="1"/>
</dbReference>
<feature type="binding site" evidence="7">
    <location>
        <position position="48"/>
    </location>
    <ligand>
        <name>carbamoyl phosphate</name>
        <dbReference type="ChEBI" id="CHEBI:58228"/>
    </ligand>
</feature>
<evidence type="ECO:0000256" key="5">
    <source>
        <dbReference type="ARBA" id="ARBA00043884"/>
    </source>
</evidence>
<dbReference type="GO" id="GO:0006207">
    <property type="term" value="P:'de novo' pyrimidine nucleobase biosynthetic process"/>
    <property type="evidence" value="ECO:0007669"/>
    <property type="project" value="InterPro"/>
</dbReference>
<evidence type="ECO:0000313" key="11">
    <source>
        <dbReference type="Proteomes" id="UP000480185"/>
    </source>
</evidence>
<comment type="subunit">
    <text evidence="7">Heterododecamer (2C3:3R2) of six catalytic PyrB chains organized as two trimers (C3), and six regulatory PyrI chains organized as three dimers (R2).</text>
</comment>
<feature type="binding site" evidence="7">
    <location>
        <position position="249"/>
    </location>
    <ligand>
        <name>carbamoyl phosphate</name>
        <dbReference type="ChEBI" id="CHEBI:58228"/>
    </ligand>
</feature>
<dbReference type="GO" id="GO:0006520">
    <property type="term" value="P:amino acid metabolic process"/>
    <property type="evidence" value="ECO:0007669"/>
    <property type="project" value="InterPro"/>
</dbReference>
<comment type="pathway">
    <text evidence="1 7">Pyrimidine metabolism; UMP biosynthesis via de novo pathway; (S)-dihydroorotate from bicarbonate: step 2/3.</text>
</comment>
<feature type="binding site" evidence="7">
    <location>
        <position position="250"/>
    </location>
    <ligand>
        <name>carbamoyl phosphate</name>
        <dbReference type="ChEBI" id="CHEBI:58228"/>
    </ligand>
</feature>
<dbReference type="InterPro" id="IPR006130">
    <property type="entry name" value="Asp/Orn_carbamoylTrfase"/>
</dbReference>
<dbReference type="InterPro" id="IPR006132">
    <property type="entry name" value="Asp/Orn_carbamoyltranf_P-bd"/>
</dbReference>
<comment type="function">
    <text evidence="5 7">Catalyzes the condensation of carbamoyl phosphate and aspartate to form carbamoyl aspartate and inorganic phosphate, the committed step in the de novo pyrimidine nucleotide biosynthesis pathway.</text>
</comment>
<dbReference type="InterPro" id="IPR036901">
    <property type="entry name" value="Asp/Orn_carbamoylTrfase_sf"/>
</dbReference>
<proteinExistence type="inferred from homology"/>
<dbReference type="Gene3D" id="3.40.50.1370">
    <property type="entry name" value="Aspartate/ornithine carbamoyltransferase"/>
    <property type="match status" value="2"/>
</dbReference>
<dbReference type="InterPro" id="IPR006131">
    <property type="entry name" value="Asp_carbamoyltransf_Asp/Orn-bd"/>
</dbReference>
<dbReference type="NCBIfam" id="NF002032">
    <property type="entry name" value="PRK00856.1"/>
    <property type="match status" value="1"/>
</dbReference>
<dbReference type="OrthoDB" id="9774690at2"/>
<gene>
    <name evidence="7" type="primary">pyrB</name>
    <name evidence="10" type="ORF">GH754_03885</name>
</gene>
<dbReference type="PRINTS" id="PR00101">
    <property type="entry name" value="ATCASE"/>
</dbReference>
<dbReference type="SUPFAM" id="SSF53671">
    <property type="entry name" value="Aspartate/ornithine carbamoyltransferase"/>
    <property type="match status" value="1"/>
</dbReference>
<feature type="binding site" evidence="7">
    <location>
        <position position="76"/>
    </location>
    <ligand>
        <name>L-aspartate</name>
        <dbReference type="ChEBI" id="CHEBI:29991"/>
    </ligand>
</feature>
<keyword evidence="11" id="KW-1185">Reference proteome</keyword>
<feature type="binding site" evidence="7">
    <location>
        <position position="158"/>
    </location>
    <ligand>
        <name>L-aspartate</name>
        <dbReference type="ChEBI" id="CHEBI:29991"/>
    </ligand>
</feature>
<dbReference type="HAMAP" id="MF_00001">
    <property type="entry name" value="Asp_carb_tr"/>
    <property type="match status" value="1"/>
</dbReference>
<dbReference type="FunFam" id="3.40.50.1370:FF:000011">
    <property type="entry name" value="Aspartate carbamoyltransferase"/>
    <property type="match status" value="1"/>
</dbReference>
<comment type="caution">
    <text evidence="10">The sequence shown here is derived from an EMBL/GenBank/DDBJ whole genome shotgun (WGS) entry which is preliminary data.</text>
</comment>
<dbReference type="GO" id="GO:0016597">
    <property type="term" value="F:amino acid binding"/>
    <property type="evidence" value="ECO:0007669"/>
    <property type="project" value="InterPro"/>
</dbReference>
<evidence type="ECO:0000256" key="7">
    <source>
        <dbReference type="HAMAP-Rule" id="MF_00001"/>
    </source>
</evidence>
<dbReference type="PRINTS" id="PR00100">
    <property type="entry name" value="AOTCASE"/>
</dbReference>
<reference evidence="10 11" key="1">
    <citation type="submission" date="2019-11" db="EMBL/GenBank/DDBJ databases">
        <authorList>
            <person name="Li J."/>
        </authorList>
    </citation>
    <scope>NUCLEOTIDE SEQUENCE [LARGE SCALE GENOMIC DNA]</scope>
    <source>
        <strain evidence="10 11">J4</strain>
    </source>
</reference>
<dbReference type="InterPro" id="IPR002082">
    <property type="entry name" value="Asp_carbamoyltransf"/>
</dbReference>
<feature type="binding site" evidence="7">
    <location>
        <position position="128"/>
    </location>
    <ligand>
        <name>carbamoyl phosphate</name>
        <dbReference type="ChEBI" id="CHEBI:58228"/>
    </ligand>
</feature>
<accession>A0A6G1X3R2</accession>
<evidence type="ECO:0000256" key="2">
    <source>
        <dbReference type="ARBA" id="ARBA00008896"/>
    </source>
</evidence>
<dbReference type="AlphaFoldDB" id="A0A6G1X3R2"/>
<feature type="binding site" evidence="7">
    <location>
        <position position="49"/>
    </location>
    <ligand>
        <name>carbamoyl phosphate</name>
        <dbReference type="ChEBI" id="CHEBI:58228"/>
    </ligand>
</feature>
<feature type="binding site" evidence="7">
    <location>
        <position position="98"/>
    </location>
    <ligand>
        <name>carbamoyl phosphate</name>
        <dbReference type="ChEBI" id="CHEBI:58228"/>
    </ligand>
</feature>
<evidence type="ECO:0000256" key="4">
    <source>
        <dbReference type="ARBA" id="ARBA00022975"/>
    </source>
</evidence>
<dbReference type="PANTHER" id="PTHR45753">
    <property type="entry name" value="ORNITHINE CARBAMOYLTRANSFERASE, MITOCHONDRIAL"/>
    <property type="match status" value="1"/>
</dbReference>
<keyword evidence="4 7" id="KW-0665">Pyrimidine biosynthesis</keyword>
<organism evidence="10 11">
    <name type="scientific">Salinibacillus xinjiangensis</name>
    <dbReference type="NCBI Taxonomy" id="1229268"/>
    <lineage>
        <taxon>Bacteria</taxon>
        <taxon>Bacillati</taxon>
        <taxon>Bacillota</taxon>
        <taxon>Bacilli</taxon>
        <taxon>Bacillales</taxon>
        <taxon>Bacillaceae</taxon>
        <taxon>Salinibacillus</taxon>
    </lineage>
</organism>
<comment type="catalytic activity">
    <reaction evidence="6 7">
        <text>carbamoyl phosphate + L-aspartate = N-carbamoyl-L-aspartate + phosphate + H(+)</text>
        <dbReference type="Rhea" id="RHEA:20013"/>
        <dbReference type="ChEBI" id="CHEBI:15378"/>
        <dbReference type="ChEBI" id="CHEBI:29991"/>
        <dbReference type="ChEBI" id="CHEBI:32814"/>
        <dbReference type="ChEBI" id="CHEBI:43474"/>
        <dbReference type="ChEBI" id="CHEBI:58228"/>
        <dbReference type="EC" id="2.1.3.2"/>
    </reaction>
</comment>
<protein>
    <recommendedName>
        <fullName evidence="7">Aspartate carbamoyltransferase</fullName>
        <ecNumber evidence="7">2.1.3.2</ecNumber>
    </recommendedName>
    <alternativeName>
        <fullName evidence="7">Aspartate transcarbamylase</fullName>
        <shortName evidence="7">ATCase</shortName>
    </alternativeName>
</protein>
<comment type="similarity">
    <text evidence="2 7">Belongs to the aspartate/ornithine carbamoyltransferase superfamily. ATCase family.</text>
</comment>
<dbReference type="GO" id="GO:0044205">
    <property type="term" value="P:'de novo' UMP biosynthetic process"/>
    <property type="evidence" value="ECO:0007669"/>
    <property type="project" value="UniProtKB-UniRule"/>
</dbReference>
<evidence type="ECO:0000256" key="1">
    <source>
        <dbReference type="ARBA" id="ARBA00004852"/>
    </source>
</evidence>
<dbReference type="GO" id="GO:0004070">
    <property type="term" value="F:aspartate carbamoyltransferase activity"/>
    <property type="evidence" value="ECO:0007669"/>
    <property type="project" value="UniProtKB-UniRule"/>
</dbReference>
<feature type="domain" description="Aspartate/ornithine carbamoyltransferase carbamoyl-P binding" evidence="9">
    <location>
        <begin position="3"/>
        <end position="138"/>
    </location>
</feature>
<feature type="domain" description="Aspartate/ornithine carbamoyltransferase Asp/Orn-binding" evidence="8">
    <location>
        <begin position="145"/>
        <end position="285"/>
    </location>
</feature>